<feature type="transmembrane region" description="Helical" evidence="18">
    <location>
        <begin position="211"/>
        <end position="236"/>
    </location>
</feature>
<keyword evidence="20" id="KW-1185">Reference proteome</keyword>
<evidence type="ECO:0000256" key="17">
    <source>
        <dbReference type="RuleBase" id="RU003750"/>
    </source>
</evidence>
<keyword evidence="12 18" id="KW-0472">Membrane</keyword>
<evidence type="ECO:0000256" key="14">
    <source>
        <dbReference type="ARBA" id="ARBA00023264"/>
    </source>
</evidence>
<reference evidence="19 20" key="1">
    <citation type="submission" date="2016-10" db="EMBL/GenBank/DDBJ databases">
        <authorList>
            <person name="de Groot N.N."/>
        </authorList>
    </citation>
    <scope>NUCLEOTIDE SEQUENCE [LARGE SCALE GENOMIC DNA]</scope>
    <source>
        <strain evidence="19 20">DSM 19073</strain>
    </source>
</reference>
<keyword evidence="13" id="KW-0594">Phospholipid biosynthesis</keyword>
<evidence type="ECO:0000256" key="11">
    <source>
        <dbReference type="ARBA" id="ARBA00023098"/>
    </source>
</evidence>
<dbReference type="GO" id="GO:0016020">
    <property type="term" value="C:membrane"/>
    <property type="evidence" value="ECO:0007669"/>
    <property type="project" value="UniProtKB-SubCell"/>
</dbReference>
<keyword evidence="11" id="KW-0443">Lipid metabolism</keyword>
<dbReference type="NCBIfam" id="TIGR00560">
    <property type="entry name" value="pgsA"/>
    <property type="match status" value="1"/>
</dbReference>
<dbReference type="InterPro" id="IPR050324">
    <property type="entry name" value="CDP-alcohol_PTase-I"/>
</dbReference>
<dbReference type="AlphaFoldDB" id="A0A1I3JU92"/>
<evidence type="ECO:0000256" key="5">
    <source>
        <dbReference type="ARBA" id="ARBA00013170"/>
    </source>
</evidence>
<keyword evidence="10 18" id="KW-1133">Transmembrane helix</keyword>
<keyword evidence="7" id="KW-0444">Lipid biosynthesis</keyword>
<evidence type="ECO:0000256" key="8">
    <source>
        <dbReference type="ARBA" id="ARBA00022679"/>
    </source>
</evidence>
<feature type="transmembrane region" description="Helical" evidence="18">
    <location>
        <begin position="60"/>
        <end position="79"/>
    </location>
</feature>
<dbReference type="InterPro" id="IPR000462">
    <property type="entry name" value="CDP-OH_P_trans"/>
</dbReference>
<feature type="transmembrane region" description="Helical" evidence="18">
    <location>
        <begin position="100"/>
        <end position="120"/>
    </location>
</feature>
<gene>
    <name evidence="19" type="ORF">SAMN04488095_1433</name>
</gene>
<evidence type="ECO:0000256" key="4">
    <source>
        <dbReference type="ARBA" id="ARBA00010441"/>
    </source>
</evidence>
<evidence type="ECO:0000256" key="3">
    <source>
        <dbReference type="ARBA" id="ARBA00005189"/>
    </source>
</evidence>
<keyword evidence="9 18" id="KW-0812">Transmembrane</keyword>
<dbReference type="EC" id="2.7.8.5" evidence="5 16"/>
<dbReference type="InterPro" id="IPR048254">
    <property type="entry name" value="CDP_ALCOHOL_P_TRANSF_CS"/>
</dbReference>
<dbReference type="Proteomes" id="UP000199110">
    <property type="component" value="Unassembled WGS sequence"/>
</dbReference>
<comment type="pathway">
    <text evidence="2">Phospholipid metabolism; phosphatidylglycerol biosynthesis; phosphatidylglycerol from CDP-diacylglycerol: step 1/2.</text>
</comment>
<evidence type="ECO:0000256" key="15">
    <source>
        <dbReference type="ARBA" id="ARBA00048586"/>
    </source>
</evidence>
<evidence type="ECO:0000313" key="20">
    <source>
        <dbReference type="Proteomes" id="UP000199110"/>
    </source>
</evidence>
<comment type="pathway">
    <text evidence="3">Lipid metabolism.</text>
</comment>
<protein>
    <recommendedName>
        <fullName evidence="6 16">CDP-diacylglycerol--glycerol-3-phosphate 3-phosphatidyltransferase</fullName>
        <ecNumber evidence="5 16">2.7.8.5</ecNumber>
    </recommendedName>
</protein>
<dbReference type="Pfam" id="PF01066">
    <property type="entry name" value="CDP-OH_P_transf"/>
    <property type="match status" value="1"/>
</dbReference>
<dbReference type="Gene3D" id="1.20.120.1760">
    <property type="match status" value="1"/>
</dbReference>
<dbReference type="EMBL" id="FORA01000001">
    <property type="protein sequence ID" value="SFI63831.1"/>
    <property type="molecule type" value="Genomic_DNA"/>
</dbReference>
<dbReference type="PANTHER" id="PTHR14269:SF62">
    <property type="entry name" value="CDP-DIACYLGLYCEROL--GLYCEROL-3-PHOSPHATE 3-PHOSPHATIDYLTRANSFERASE 1, CHLOROPLASTIC"/>
    <property type="match status" value="1"/>
</dbReference>
<dbReference type="InterPro" id="IPR004570">
    <property type="entry name" value="Phosphatidylglycerol_P_synth"/>
</dbReference>
<keyword evidence="8 17" id="KW-0808">Transferase</keyword>
<dbReference type="PROSITE" id="PS00379">
    <property type="entry name" value="CDP_ALCOHOL_P_TRANSF"/>
    <property type="match status" value="1"/>
</dbReference>
<evidence type="ECO:0000256" key="10">
    <source>
        <dbReference type="ARBA" id="ARBA00022989"/>
    </source>
</evidence>
<dbReference type="STRING" id="390807.SAMN04488095_1433"/>
<feature type="transmembrane region" description="Helical" evidence="18">
    <location>
        <begin position="37"/>
        <end position="54"/>
    </location>
</feature>
<evidence type="ECO:0000256" key="12">
    <source>
        <dbReference type="ARBA" id="ARBA00023136"/>
    </source>
</evidence>
<comment type="similarity">
    <text evidence="4 17">Belongs to the CDP-alcohol phosphatidyltransferase class-I family.</text>
</comment>
<evidence type="ECO:0000256" key="2">
    <source>
        <dbReference type="ARBA" id="ARBA00005042"/>
    </source>
</evidence>
<dbReference type="GO" id="GO:0008444">
    <property type="term" value="F:CDP-diacylglycerol-glycerol-3-phosphate 3-phosphatidyltransferase activity"/>
    <property type="evidence" value="ECO:0007669"/>
    <property type="project" value="UniProtKB-UniRule"/>
</dbReference>
<name>A0A1I3JU92_9RHOB</name>
<evidence type="ECO:0000256" key="7">
    <source>
        <dbReference type="ARBA" id="ARBA00022516"/>
    </source>
</evidence>
<proteinExistence type="inferred from homology"/>
<accession>A0A1I3JU92</accession>
<evidence type="ECO:0000256" key="9">
    <source>
        <dbReference type="ARBA" id="ARBA00022692"/>
    </source>
</evidence>
<evidence type="ECO:0000256" key="1">
    <source>
        <dbReference type="ARBA" id="ARBA00004141"/>
    </source>
</evidence>
<evidence type="ECO:0000256" key="6">
    <source>
        <dbReference type="ARBA" id="ARBA00014944"/>
    </source>
</evidence>
<keyword evidence="14" id="KW-1208">Phospholipid metabolism</keyword>
<dbReference type="GO" id="GO:0046474">
    <property type="term" value="P:glycerophospholipid biosynthetic process"/>
    <property type="evidence" value="ECO:0007669"/>
    <property type="project" value="TreeGrafter"/>
</dbReference>
<evidence type="ECO:0000256" key="16">
    <source>
        <dbReference type="NCBIfam" id="TIGR00560"/>
    </source>
</evidence>
<evidence type="ECO:0000313" key="19">
    <source>
        <dbReference type="EMBL" id="SFI63831.1"/>
    </source>
</evidence>
<dbReference type="InterPro" id="IPR043130">
    <property type="entry name" value="CDP-OH_PTrfase_TM_dom"/>
</dbReference>
<organism evidence="19 20">
    <name type="scientific">Jannaschia pohangensis</name>
    <dbReference type="NCBI Taxonomy" id="390807"/>
    <lineage>
        <taxon>Bacteria</taxon>
        <taxon>Pseudomonadati</taxon>
        <taxon>Pseudomonadota</taxon>
        <taxon>Alphaproteobacteria</taxon>
        <taxon>Rhodobacterales</taxon>
        <taxon>Roseobacteraceae</taxon>
        <taxon>Jannaschia</taxon>
    </lineage>
</organism>
<dbReference type="PANTHER" id="PTHR14269">
    <property type="entry name" value="CDP-DIACYLGLYCEROL--GLYCEROL-3-PHOSPHATE 3-PHOSPHATIDYLTRANSFERASE-RELATED"/>
    <property type="match status" value="1"/>
</dbReference>
<comment type="subcellular location">
    <subcellularLocation>
        <location evidence="1">Membrane</location>
        <topology evidence="1">Multi-pass membrane protein</topology>
    </subcellularLocation>
</comment>
<sequence>MPPLAHIAGVRAEGMDCPGEPGYIGPMRWTVPNMLTVLRLLAAPGVAIMFLFFARPWADWFALVLFVVAAVTDWFDGYLAREWQQETRFGAMLDPIADKAMVVIALLVITGFSGMNPWILLPATVILFREVFVSGLREFLGNTAGLLKVTKLAKWKTTAQMVAIAVLFGSGVFEHEVVERTEGMDQAMVDAILTGSVPDEVGLLTLMQGEAVTFAAGVLLLWIAALLTAMTGWDYFVKAKPYLADRPS</sequence>
<evidence type="ECO:0000256" key="13">
    <source>
        <dbReference type="ARBA" id="ARBA00023209"/>
    </source>
</evidence>
<evidence type="ECO:0000256" key="18">
    <source>
        <dbReference type="SAM" id="Phobius"/>
    </source>
</evidence>
<comment type="catalytic activity">
    <reaction evidence="15">
        <text>a CDP-1,2-diacyl-sn-glycerol + sn-glycerol 3-phosphate = a 1,2-diacyl-sn-glycero-3-phospho-(1'-sn-glycero-3'-phosphate) + CMP + H(+)</text>
        <dbReference type="Rhea" id="RHEA:12593"/>
        <dbReference type="ChEBI" id="CHEBI:15378"/>
        <dbReference type="ChEBI" id="CHEBI:57597"/>
        <dbReference type="ChEBI" id="CHEBI:58332"/>
        <dbReference type="ChEBI" id="CHEBI:60110"/>
        <dbReference type="ChEBI" id="CHEBI:60377"/>
        <dbReference type="EC" id="2.7.8.5"/>
    </reaction>
</comment>